<dbReference type="PANTHER" id="PTHR36503">
    <property type="entry name" value="BLR2520 PROTEIN"/>
    <property type="match status" value="1"/>
</dbReference>
<evidence type="ECO:0000313" key="4">
    <source>
        <dbReference type="Proteomes" id="UP000076447"/>
    </source>
</evidence>
<dbReference type="CDD" id="cd09012">
    <property type="entry name" value="VOC_like"/>
    <property type="match status" value="1"/>
</dbReference>
<dbReference type="InterPro" id="IPR053863">
    <property type="entry name" value="Glyoxy/Ble-like_N"/>
</dbReference>
<reference evidence="3 5" key="2">
    <citation type="submission" date="2016-06" db="EMBL/GenBank/DDBJ databases">
        <title>Genome sequence of Oerskovia enterophila DSM 43852.</title>
        <authorList>
            <person name="Poehlein A."/>
            <person name="Jag V."/>
            <person name="Bengelsdorf F.R."/>
            <person name="Daniel R."/>
            <person name="Duerre P."/>
        </authorList>
    </citation>
    <scope>NUCLEOTIDE SEQUENCE [LARGE SCALE GENOMIC DNA]</scope>
    <source>
        <strain evidence="3 5">DSM 43852</strain>
    </source>
</reference>
<dbReference type="InterPro" id="IPR037523">
    <property type="entry name" value="VOC_core"/>
</dbReference>
<dbReference type="OrthoDB" id="4265398at2"/>
<proteinExistence type="predicted"/>
<dbReference type="AlphaFoldDB" id="A0A163RIQ6"/>
<dbReference type="EMBL" id="MAQA01000010">
    <property type="protein sequence ID" value="OCI32018.1"/>
    <property type="molecule type" value="Genomic_DNA"/>
</dbReference>
<comment type="caution">
    <text evidence="2">The sequence shown here is derived from an EMBL/GenBank/DDBJ whole genome shotgun (WGS) entry which is preliminary data.</text>
</comment>
<name>A0A163RIQ6_9CELL</name>
<sequence length="135" mass="14811">MAGTQIFVNLPVADLEKSKAFYTQLGFSINEQFTDENASCVVISDTIYVMLLTHEFFRRFTPKAIVDAQGATEAINAISAESRTGVDDLADRALAAGGAQTNPPQDEGFMYSRSFSDLDGHLWEVMYMDPSTIQG</sequence>
<gene>
    <name evidence="3" type="ORF">OERS_11700</name>
    <name evidence="2" type="ORF">OJAG_20340</name>
</gene>
<evidence type="ECO:0000313" key="3">
    <source>
        <dbReference type="EMBL" id="OCI32018.1"/>
    </source>
</evidence>
<accession>A0A163RIQ6</accession>
<dbReference type="InterPro" id="IPR029068">
    <property type="entry name" value="Glyas_Bleomycin-R_OHBP_Dase"/>
</dbReference>
<reference evidence="2 4" key="1">
    <citation type="submission" date="2016-01" db="EMBL/GenBank/DDBJ databases">
        <title>Genome sequence of Oerskovia enterophila VJag, an agar and cellulose degrading bacterium.</title>
        <authorList>
            <person name="Poehlein A."/>
            <person name="Jag V."/>
            <person name="Bengelsdorf F."/>
            <person name="Duerre P."/>
            <person name="Daniel R."/>
        </authorList>
    </citation>
    <scope>NUCLEOTIDE SEQUENCE [LARGE SCALE GENOMIC DNA]</scope>
    <source>
        <strain evidence="2 4">VJag</strain>
    </source>
</reference>
<dbReference type="Proteomes" id="UP000093412">
    <property type="component" value="Unassembled WGS sequence"/>
</dbReference>
<organism evidence="2 4">
    <name type="scientific">Oerskovia enterophila</name>
    <dbReference type="NCBI Taxonomy" id="43678"/>
    <lineage>
        <taxon>Bacteria</taxon>
        <taxon>Bacillati</taxon>
        <taxon>Actinomycetota</taxon>
        <taxon>Actinomycetes</taxon>
        <taxon>Micrococcales</taxon>
        <taxon>Cellulomonadaceae</taxon>
        <taxon>Oerskovia</taxon>
    </lineage>
</organism>
<dbReference type="PANTHER" id="PTHR36503:SF2">
    <property type="entry name" value="BLR2408 PROTEIN"/>
    <property type="match status" value="1"/>
</dbReference>
<evidence type="ECO:0000313" key="2">
    <source>
        <dbReference type="EMBL" id="KZM35246.1"/>
    </source>
</evidence>
<evidence type="ECO:0000259" key="1">
    <source>
        <dbReference type="PROSITE" id="PS51819"/>
    </source>
</evidence>
<dbReference type="SUPFAM" id="SSF54593">
    <property type="entry name" value="Glyoxalase/Bleomycin resistance protein/Dihydroxybiphenyl dioxygenase"/>
    <property type="match status" value="1"/>
</dbReference>
<keyword evidence="5" id="KW-1185">Reference proteome</keyword>
<feature type="domain" description="VOC" evidence="1">
    <location>
        <begin position="3"/>
        <end position="128"/>
    </location>
</feature>
<dbReference type="Proteomes" id="UP000076447">
    <property type="component" value="Unassembled WGS sequence"/>
</dbReference>
<dbReference type="Pfam" id="PF22677">
    <property type="entry name" value="Ble-like_N"/>
    <property type="match status" value="1"/>
</dbReference>
<dbReference type="EMBL" id="LRIE01000072">
    <property type="protein sequence ID" value="KZM35246.1"/>
    <property type="molecule type" value="Genomic_DNA"/>
</dbReference>
<dbReference type="PATRIC" id="fig|43678.3.peg.2119"/>
<dbReference type="RefSeq" id="WP_056650656.1">
    <property type="nucleotide sequence ID" value="NZ_LRIE01000072.1"/>
</dbReference>
<dbReference type="PROSITE" id="PS51819">
    <property type="entry name" value="VOC"/>
    <property type="match status" value="1"/>
</dbReference>
<dbReference type="Gene3D" id="3.10.180.10">
    <property type="entry name" value="2,3-Dihydroxybiphenyl 1,2-Dioxygenase, domain 1"/>
    <property type="match status" value="1"/>
</dbReference>
<dbReference type="STRING" id="43678.OJAG_20340"/>
<protein>
    <submittedName>
        <fullName evidence="2">Glyoxalase-like domain protein</fullName>
    </submittedName>
</protein>
<evidence type="ECO:0000313" key="5">
    <source>
        <dbReference type="Proteomes" id="UP000093412"/>
    </source>
</evidence>